<name>A0A0S7C518_9BACT</name>
<dbReference type="PANTHER" id="PTHR36174">
    <property type="entry name" value="LIPID II:GLYCINE GLYCYLTRANSFERASE"/>
    <property type="match status" value="1"/>
</dbReference>
<dbReference type="PANTHER" id="PTHR36174:SF1">
    <property type="entry name" value="LIPID II:GLYCINE GLYCYLTRANSFERASE"/>
    <property type="match status" value="1"/>
</dbReference>
<evidence type="ECO:0000313" key="1">
    <source>
        <dbReference type="EMBL" id="GAP44964.1"/>
    </source>
</evidence>
<keyword evidence="2" id="KW-1185">Reference proteome</keyword>
<gene>
    <name evidence="1" type="ORF">TBC1_12780</name>
</gene>
<accession>A0A0S7C518</accession>
<evidence type="ECO:0000313" key="2">
    <source>
        <dbReference type="Proteomes" id="UP000053091"/>
    </source>
</evidence>
<organism evidence="1">
    <name type="scientific">Lentimicrobium saccharophilum</name>
    <dbReference type="NCBI Taxonomy" id="1678841"/>
    <lineage>
        <taxon>Bacteria</taxon>
        <taxon>Pseudomonadati</taxon>
        <taxon>Bacteroidota</taxon>
        <taxon>Bacteroidia</taxon>
        <taxon>Bacteroidales</taxon>
        <taxon>Lentimicrobiaceae</taxon>
        <taxon>Lentimicrobium</taxon>
    </lineage>
</organism>
<dbReference type="RefSeq" id="WP_062044948.1">
    <property type="nucleotide sequence ID" value="NZ_DF968183.1"/>
</dbReference>
<protein>
    <recommendedName>
        <fullName evidence="3">Protein containing acetyltransferase (GNAT) domain</fullName>
    </recommendedName>
</protein>
<sequence>MTIKYIPAHQIDKPAWDNCIRSAVNGNIYAFSWYLDLMCDSWDALVADEYSAVFPLTFRQKAGVTYLYQPFFTQQLGIFSINHLTPESVEQFLQAIPEKFRFAEINLNTFNKPDAVRWRIIQSINHELDLIEPYEQISRGYSENIRRNISKAAKNGITISTNVKPEEIITLFRSNKGLNISHLGEYDYRRLLRLIYQCLHDHKAICYGAYTSNNTFCAGAVFVFSHRKAIFLFSATGAEARTTGAMSFLIDRFIQDSSGNHLTLDFEGSNDSNLARFYRGFGAKVITYPSLRFNRLPLHLNMMMKIVKMLRKIYLKK</sequence>
<dbReference type="OrthoDB" id="1113003at2"/>
<dbReference type="InterPro" id="IPR050644">
    <property type="entry name" value="PG_Glycine_Bridge_Synth"/>
</dbReference>
<dbReference type="STRING" id="1678841.TBC1_12780"/>
<dbReference type="InterPro" id="IPR016181">
    <property type="entry name" value="Acyl_CoA_acyltransferase"/>
</dbReference>
<dbReference type="AlphaFoldDB" id="A0A0S7C518"/>
<dbReference type="SUPFAM" id="SSF55729">
    <property type="entry name" value="Acyl-CoA N-acyltransferases (Nat)"/>
    <property type="match status" value="1"/>
</dbReference>
<reference evidence="1" key="1">
    <citation type="journal article" date="2015" name="Genome Announc.">
        <title>Draft Genome Sequence of Bacteroidales Strain TBC1, a Novel Isolate from a Methanogenic Wastewater Treatment System.</title>
        <authorList>
            <person name="Tourlousse D.M."/>
            <person name="Matsuura N."/>
            <person name="Sun L."/>
            <person name="Toyonaga M."/>
            <person name="Kuroda K."/>
            <person name="Ohashi A."/>
            <person name="Cruz R."/>
            <person name="Yamaguchi T."/>
            <person name="Sekiguchi Y."/>
        </authorList>
    </citation>
    <scope>NUCLEOTIDE SEQUENCE [LARGE SCALE GENOMIC DNA]</scope>
    <source>
        <strain evidence="1">TBC1</strain>
    </source>
</reference>
<evidence type="ECO:0008006" key="3">
    <source>
        <dbReference type="Google" id="ProtNLM"/>
    </source>
</evidence>
<dbReference type="Gene3D" id="3.40.630.30">
    <property type="match status" value="1"/>
</dbReference>
<dbReference type="Proteomes" id="UP000053091">
    <property type="component" value="Unassembled WGS sequence"/>
</dbReference>
<dbReference type="EMBL" id="DF968183">
    <property type="protein sequence ID" value="GAP44964.1"/>
    <property type="molecule type" value="Genomic_DNA"/>
</dbReference>
<proteinExistence type="predicted"/>